<dbReference type="RefSeq" id="WP_083457701.1">
    <property type="nucleotide sequence ID" value="NZ_CP011125.1"/>
</dbReference>
<dbReference type="Gene3D" id="3.40.50.300">
    <property type="entry name" value="P-loop containing nucleotide triphosphate hydrolases"/>
    <property type="match status" value="1"/>
</dbReference>
<gene>
    <name evidence="4" type="ORF">DB32_004965</name>
</gene>
<dbReference type="KEGG" id="samy:DB32_004965"/>
<reference evidence="4 5" key="1">
    <citation type="submission" date="2015-03" db="EMBL/GenBank/DDBJ databases">
        <title>Genome assembly of Sandaracinus amylolyticus DSM 53668.</title>
        <authorList>
            <person name="Sharma G."/>
            <person name="Subramanian S."/>
        </authorList>
    </citation>
    <scope>NUCLEOTIDE SEQUENCE [LARGE SCALE GENOMIC DNA]</scope>
    <source>
        <strain evidence="4 5">DSM 53668</strain>
    </source>
</reference>
<dbReference type="Gene3D" id="3.30.450.90">
    <property type="match status" value="1"/>
</dbReference>
<dbReference type="InterPro" id="IPR027417">
    <property type="entry name" value="P-loop_NTPase"/>
</dbReference>
<dbReference type="Pfam" id="PF00437">
    <property type="entry name" value="T2SSE"/>
    <property type="match status" value="1"/>
</dbReference>
<evidence type="ECO:0000256" key="1">
    <source>
        <dbReference type="ARBA" id="ARBA00006611"/>
    </source>
</evidence>
<evidence type="ECO:0000313" key="5">
    <source>
        <dbReference type="Proteomes" id="UP000034883"/>
    </source>
</evidence>
<keyword evidence="5" id="KW-1185">Reference proteome</keyword>
<dbReference type="EMBL" id="CP011125">
    <property type="protein sequence ID" value="AKF07816.1"/>
    <property type="molecule type" value="Genomic_DNA"/>
</dbReference>
<evidence type="ECO:0000259" key="3">
    <source>
        <dbReference type="PROSITE" id="PS00662"/>
    </source>
</evidence>
<dbReference type="Proteomes" id="UP000034883">
    <property type="component" value="Chromosome"/>
</dbReference>
<protein>
    <submittedName>
        <fullName evidence="4">Twitching motility protein PilT</fullName>
    </submittedName>
</protein>
<feature type="compositionally biased region" description="Low complexity" evidence="2">
    <location>
        <begin position="142"/>
        <end position="159"/>
    </location>
</feature>
<organism evidence="4 5">
    <name type="scientific">Sandaracinus amylolyticus</name>
    <dbReference type="NCBI Taxonomy" id="927083"/>
    <lineage>
        <taxon>Bacteria</taxon>
        <taxon>Pseudomonadati</taxon>
        <taxon>Myxococcota</taxon>
        <taxon>Polyangia</taxon>
        <taxon>Polyangiales</taxon>
        <taxon>Sandaracinaceae</taxon>
        <taxon>Sandaracinus</taxon>
    </lineage>
</organism>
<dbReference type="InterPro" id="IPR003593">
    <property type="entry name" value="AAA+_ATPase"/>
</dbReference>
<evidence type="ECO:0000256" key="2">
    <source>
        <dbReference type="SAM" id="MobiDB-lite"/>
    </source>
</evidence>
<dbReference type="SMART" id="SM00382">
    <property type="entry name" value="AAA"/>
    <property type="match status" value="1"/>
</dbReference>
<dbReference type="AlphaFoldDB" id="A0A0F6YL23"/>
<proteinExistence type="inferred from homology"/>
<dbReference type="NCBIfam" id="TIGR01420">
    <property type="entry name" value="pilT_fam"/>
    <property type="match status" value="1"/>
</dbReference>
<dbReference type="PROSITE" id="PS00662">
    <property type="entry name" value="T2SP_E"/>
    <property type="match status" value="1"/>
</dbReference>
<sequence>MLRLDFYVQHLVRHNAREVMLASGEPVRFRFAEGERASNTAIEHAQVVQLVQEAAPPASIDELRRTRRTSFQHAATGGILVRVEVDAAQAAEWRVVVRPEDDGGAIELDGVGVRPPPRGGVERITAERPVVEKAAVVEKATMAQSPAARMGAPRPAPVASEPKSDPKSGEIRIEPGHSRNAMNASGKRVDAVLGEPKINHLLRMMVACGASDLHLSSEVVPMVRRHGEMTPLFDRAPIEDREMRELLLEIAPARNKEEFGAKNDTDFAHTIEEVARFRANYFMDRKGMGAVFRQIPFDILPPEKLGLPPKVLELCHLSKGLVLVTGPTGSGKSTTLATLIDVINSTRSDHIITIEDPIEFVHPNKMCLVNQREVGVHTGSFKNALRAALREDPDIVLVGELRDLETISIAIETAETGHLVFGTLHTTSAPSTVDRIIDQFPADRQAQIRTMLSESLRGVIAQMLCKKKGGGRVAAYEVMIANPAVSNLIREGKTFQLKSVMQTGRNLGMQTMNDHLIELVKAEKVEPLEAYMKSNDKQVIKDMLLKAGFKLDLGGVQEH</sequence>
<dbReference type="SUPFAM" id="SSF52540">
    <property type="entry name" value="P-loop containing nucleoside triphosphate hydrolases"/>
    <property type="match status" value="1"/>
</dbReference>
<dbReference type="CDD" id="cd01131">
    <property type="entry name" value="PilT"/>
    <property type="match status" value="1"/>
</dbReference>
<dbReference type="PANTHER" id="PTHR30486">
    <property type="entry name" value="TWITCHING MOTILITY PROTEIN PILT"/>
    <property type="match status" value="1"/>
</dbReference>
<dbReference type="STRING" id="927083.DB32_004965"/>
<feature type="domain" description="Bacterial type II secretion system protein E" evidence="3">
    <location>
        <begin position="389"/>
        <end position="403"/>
    </location>
</feature>
<dbReference type="GO" id="GO:0016887">
    <property type="term" value="F:ATP hydrolysis activity"/>
    <property type="evidence" value="ECO:0007669"/>
    <property type="project" value="InterPro"/>
</dbReference>
<dbReference type="InterPro" id="IPR006321">
    <property type="entry name" value="PilT/PilU"/>
</dbReference>
<name>A0A0F6YL23_9BACT</name>
<comment type="similarity">
    <text evidence="1">Belongs to the GSP E family.</text>
</comment>
<feature type="region of interest" description="Disordered" evidence="2">
    <location>
        <begin position="142"/>
        <end position="186"/>
    </location>
</feature>
<evidence type="ECO:0000313" key="4">
    <source>
        <dbReference type="EMBL" id="AKF07816.1"/>
    </source>
</evidence>
<dbReference type="InterPro" id="IPR001482">
    <property type="entry name" value="T2SS/T4SS_dom"/>
</dbReference>
<dbReference type="GO" id="GO:0005524">
    <property type="term" value="F:ATP binding"/>
    <property type="evidence" value="ECO:0007669"/>
    <property type="project" value="InterPro"/>
</dbReference>
<dbReference type="OrthoDB" id="9805147at2"/>
<dbReference type="PANTHER" id="PTHR30486:SF6">
    <property type="entry name" value="TYPE IV PILUS RETRACTATION ATPASE PILT"/>
    <property type="match status" value="1"/>
</dbReference>
<accession>A0A0F6YL23</accession>
<feature type="compositionally biased region" description="Basic and acidic residues" evidence="2">
    <location>
        <begin position="162"/>
        <end position="177"/>
    </location>
</feature>
<dbReference type="InterPro" id="IPR050921">
    <property type="entry name" value="T4SS_GSP_E_ATPase"/>
</dbReference>